<dbReference type="EMBL" id="RKLU01000002">
    <property type="protein sequence ID" value="TQQ82932.1"/>
    <property type="molecule type" value="Genomic_DNA"/>
</dbReference>
<dbReference type="Pfam" id="PF13396">
    <property type="entry name" value="PLDc_N"/>
    <property type="match status" value="1"/>
</dbReference>
<keyword evidence="3 6" id="KW-0812">Transmembrane</keyword>
<dbReference type="AlphaFoldDB" id="A0A8J8PD02"/>
<dbReference type="InterPro" id="IPR027379">
    <property type="entry name" value="CLS_N"/>
</dbReference>
<comment type="caution">
    <text evidence="8">The sequence shown here is derived from an EMBL/GenBank/DDBJ whole genome shotgun (WGS) entry which is preliminary data.</text>
</comment>
<accession>A0A8J8PD02</accession>
<feature type="transmembrane region" description="Helical" evidence="6">
    <location>
        <begin position="50"/>
        <end position="70"/>
    </location>
</feature>
<protein>
    <recommendedName>
        <fullName evidence="7">Cardiolipin synthase N-terminal domain-containing protein</fullName>
    </recommendedName>
</protein>
<evidence type="ECO:0000313" key="9">
    <source>
        <dbReference type="Proteomes" id="UP000705823"/>
    </source>
</evidence>
<keyword evidence="2" id="KW-1003">Cell membrane</keyword>
<sequence>MPSSIVLFGPGTGPAAVITSIFSVLVLLVQLALVVWTYTDAKDNSDQPAFLWAIVVFLAPLLGIVLYFLLGRK</sequence>
<evidence type="ECO:0000256" key="1">
    <source>
        <dbReference type="ARBA" id="ARBA00004651"/>
    </source>
</evidence>
<evidence type="ECO:0000256" key="5">
    <source>
        <dbReference type="ARBA" id="ARBA00023136"/>
    </source>
</evidence>
<dbReference type="GO" id="GO:0005886">
    <property type="term" value="C:plasma membrane"/>
    <property type="evidence" value="ECO:0007669"/>
    <property type="project" value="UniProtKB-SubCell"/>
</dbReference>
<evidence type="ECO:0000256" key="4">
    <source>
        <dbReference type="ARBA" id="ARBA00022989"/>
    </source>
</evidence>
<reference evidence="8" key="1">
    <citation type="submission" date="2019-02" db="EMBL/GenBank/DDBJ databases">
        <title>Halonotius sp. a new haloarchaeum isolated from saline soil.</title>
        <authorList>
            <person name="Duran-Viseras A."/>
            <person name="Sanchez-Porro C."/>
            <person name="Ventosa A."/>
        </authorList>
    </citation>
    <scope>NUCLEOTIDE SEQUENCE</scope>
    <source>
        <strain evidence="8">F15B</strain>
    </source>
</reference>
<feature type="domain" description="Cardiolipin synthase N-terminal" evidence="7">
    <location>
        <begin position="32"/>
        <end position="72"/>
    </location>
</feature>
<keyword evidence="5 6" id="KW-0472">Membrane</keyword>
<feature type="transmembrane region" description="Helical" evidence="6">
    <location>
        <begin position="12"/>
        <end position="38"/>
    </location>
</feature>
<keyword evidence="9" id="KW-1185">Reference proteome</keyword>
<name>A0A8J8PD02_9EURY</name>
<dbReference type="Proteomes" id="UP000705823">
    <property type="component" value="Unassembled WGS sequence"/>
</dbReference>
<evidence type="ECO:0000256" key="6">
    <source>
        <dbReference type="SAM" id="Phobius"/>
    </source>
</evidence>
<organism evidence="8 9">
    <name type="scientific">Halonotius terrestris</name>
    <dbReference type="NCBI Taxonomy" id="2487750"/>
    <lineage>
        <taxon>Archaea</taxon>
        <taxon>Methanobacteriati</taxon>
        <taxon>Methanobacteriota</taxon>
        <taxon>Stenosarchaea group</taxon>
        <taxon>Halobacteria</taxon>
        <taxon>Halobacteriales</taxon>
        <taxon>Haloferacaceae</taxon>
        <taxon>Halonotius</taxon>
    </lineage>
</organism>
<keyword evidence="4 6" id="KW-1133">Transmembrane helix</keyword>
<evidence type="ECO:0000259" key="7">
    <source>
        <dbReference type="Pfam" id="PF13396"/>
    </source>
</evidence>
<proteinExistence type="predicted"/>
<comment type="subcellular location">
    <subcellularLocation>
        <location evidence="1">Cell membrane</location>
        <topology evidence="1">Multi-pass membrane protein</topology>
    </subcellularLocation>
</comment>
<dbReference type="RefSeq" id="WP_142979196.1">
    <property type="nucleotide sequence ID" value="NZ_RKLU01000002.1"/>
</dbReference>
<dbReference type="OrthoDB" id="236888at2157"/>
<evidence type="ECO:0000256" key="3">
    <source>
        <dbReference type="ARBA" id="ARBA00022692"/>
    </source>
</evidence>
<evidence type="ECO:0000256" key="2">
    <source>
        <dbReference type="ARBA" id="ARBA00022475"/>
    </source>
</evidence>
<gene>
    <name evidence="8" type="ORF">EGH24_05710</name>
</gene>
<evidence type="ECO:0000313" key="8">
    <source>
        <dbReference type="EMBL" id="TQQ82932.1"/>
    </source>
</evidence>